<evidence type="ECO:0000313" key="7">
    <source>
        <dbReference type="Proteomes" id="UP000593932"/>
    </source>
</evidence>
<dbReference type="Proteomes" id="UP000593932">
    <property type="component" value="Chromosome"/>
</dbReference>
<dbReference type="PROSITE" id="PS51790">
    <property type="entry name" value="MSRB"/>
    <property type="match status" value="1"/>
</dbReference>
<dbReference type="Pfam" id="PF01641">
    <property type="entry name" value="SelR"/>
    <property type="match status" value="1"/>
</dbReference>
<feature type="chain" id="PRO_5047041594" description="peptide-methionine (R)-S-oxide reductase" evidence="4">
    <location>
        <begin position="26"/>
        <end position="174"/>
    </location>
</feature>
<keyword evidence="2 6" id="KW-0560">Oxidoreductase</keyword>
<accession>A0A7S6UKD1</accession>
<organism evidence="6 7">
    <name type="scientific">Novilysobacter avium</name>
    <dbReference type="NCBI Taxonomy" id="2781023"/>
    <lineage>
        <taxon>Bacteria</taxon>
        <taxon>Pseudomonadati</taxon>
        <taxon>Pseudomonadota</taxon>
        <taxon>Gammaproteobacteria</taxon>
        <taxon>Lysobacterales</taxon>
        <taxon>Lysobacteraceae</taxon>
        <taxon>Novilysobacter</taxon>
    </lineage>
</organism>
<dbReference type="EC" id="1.8.4.12" evidence="1"/>
<evidence type="ECO:0000256" key="4">
    <source>
        <dbReference type="SAM" id="SignalP"/>
    </source>
</evidence>
<dbReference type="PANTHER" id="PTHR10173:SF57">
    <property type="entry name" value="PEPTIDE-METHIONINE (R)-S-OXIDE REDUCTASE"/>
    <property type="match status" value="1"/>
</dbReference>
<name>A0A7S6UKD1_9GAMM</name>
<dbReference type="NCBIfam" id="TIGR00357">
    <property type="entry name" value="peptide-methionine (R)-S-oxide reductase MsrB"/>
    <property type="match status" value="1"/>
</dbReference>
<dbReference type="PANTHER" id="PTHR10173">
    <property type="entry name" value="METHIONINE SULFOXIDE REDUCTASE"/>
    <property type="match status" value="1"/>
</dbReference>
<dbReference type="InterPro" id="IPR011057">
    <property type="entry name" value="Mss4-like_sf"/>
</dbReference>
<dbReference type="EMBL" id="CP063657">
    <property type="protein sequence ID" value="QOW21834.1"/>
    <property type="molecule type" value="Genomic_DNA"/>
</dbReference>
<dbReference type="GO" id="GO:0033743">
    <property type="term" value="F:peptide-methionine (R)-S-oxide reductase activity"/>
    <property type="evidence" value="ECO:0007669"/>
    <property type="project" value="UniProtKB-EC"/>
</dbReference>
<gene>
    <name evidence="6" type="primary">msrB</name>
    <name evidence="6" type="ORF">INQ42_11505</name>
</gene>
<protein>
    <recommendedName>
        <fullName evidence="1">peptide-methionine (R)-S-oxide reductase</fullName>
        <ecNumber evidence="1">1.8.4.12</ecNumber>
    </recommendedName>
</protein>
<evidence type="ECO:0000256" key="1">
    <source>
        <dbReference type="ARBA" id="ARBA00012499"/>
    </source>
</evidence>
<feature type="signal peptide" evidence="4">
    <location>
        <begin position="1"/>
        <end position="25"/>
    </location>
</feature>
<evidence type="ECO:0000313" key="6">
    <source>
        <dbReference type="EMBL" id="QOW21834.1"/>
    </source>
</evidence>
<dbReference type="PROSITE" id="PS51318">
    <property type="entry name" value="TAT"/>
    <property type="match status" value="1"/>
</dbReference>
<feature type="domain" description="MsrB" evidence="5">
    <location>
        <begin position="44"/>
        <end position="165"/>
    </location>
</feature>
<evidence type="ECO:0000256" key="2">
    <source>
        <dbReference type="ARBA" id="ARBA00023002"/>
    </source>
</evidence>
<keyword evidence="7" id="KW-1185">Reference proteome</keyword>
<dbReference type="Gene3D" id="2.170.150.20">
    <property type="entry name" value="Peptide methionine sulfoxide reductase"/>
    <property type="match status" value="1"/>
</dbReference>
<dbReference type="RefSeq" id="WP_194034390.1">
    <property type="nucleotide sequence ID" value="NZ_CP063657.1"/>
</dbReference>
<evidence type="ECO:0000256" key="3">
    <source>
        <dbReference type="ARBA" id="ARBA00048488"/>
    </source>
</evidence>
<dbReference type="InterPro" id="IPR028427">
    <property type="entry name" value="Met_Sox_Rdtase_MsrB"/>
</dbReference>
<sequence length="174" mass="18763">MNRRTVLQGLAAFAALPFLPACSRAAAPAVAAGNAAVTSLAHPPAFWRDMVSPAAFRVLFESETERAGSSPLNEEKRDGTFVCAACYLPLFESAHKYESGTGWPSFTQPIAGSMQTKRDFVMLIPRTEYHCTRCGGHQGHVFNDGPPPLGKRWCNNGLALRFVPGSESLPALRG</sequence>
<evidence type="ECO:0000259" key="5">
    <source>
        <dbReference type="PROSITE" id="PS51790"/>
    </source>
</evidence>
<comment type="catalytic activity">
    <reaction evidence="3">
        <text>L-methionyl-[protein] + [thioredoxin]-disulfide + H2O = L-methionyl-(R)-S-oxide-[protein] + [thioredoxin]-dithiol</text>
        <dbReference type="Rhea" id="RHEA:24164"/>
        <dbReference type="Rhea" id="RHEA-COMP:10698"/>
        <dbReference type="Rhea" id="RHEA-COMP:10700"/>
        <dbReference type="Rhea" id="RHEA-COMP:12313"/>
        <dbReference type="Rhea" id="RHEA-COMP:12314"/>
        <dbReference type="ChEBI" id="CHEBI:15377"/>
        <dbReference type="ChEBI" id="CHEBI:16044"/>
        <dbReference type="ChEBI" id="CHEBI:29950"/>
        <dbReference type="ChEBI" id="CHEBI:45764"/>
        <dbReference type="ChEBI" id="CHEBI:50058"/>
        <dbReference type="EC" id="1.8.4.12"/>
    </reaction>
</comment>
<reference evidence="6 7" key="1">
    <citation type="submission" date="2020-10" db="EMBL/GenBank/DDBJ databases">
        <title>complete genome sequencing of Lysobacter sp. H23M41.</title>
        <authorList>
            <person name="Bae J.-W."/>
            <person name="Lee S.-Y."/>
        </authorList>
    </citation>
    <scope>NUCLEOTIDE SEQUENCE [LARGE SCALE GENOMIC DNA]</scope>
    <source>
        <strain evidence="6 7">H23M41</strain>
    </source>
</reference>
<dbReference type="InterPro" id="IPR006311">
    <property type="entry name" value="TAT_signal"/>
</dbReference>
<dbReference type="InterPro" id="IPR002579">
    <property type="entry name" value="Met_Sox_Rdtase_MsrB_dom"/>
</dbReference>
<proteinExistence type="predicted"/>
<dbReference type="SUPFAM" id="SSF51316">
    <property type="entry name" value="Mss4-like"/>
    <property type="match status" value="1"/>
</dbReference>
<keyword evidence="4" id="KW-0732">Signal</keyword>